<dbReference type="EMBL" id="CM037158">
    <property type="protein sequence ID" value="KAH7851645.1"/>
    <property type="molecule type" value="Genomic_DNA"/>
</dbReference>
<gene>
    <name evidence="1" type="ORF">Vadar_014664</name>
</gene>
<reference evidence="1 2" key="1">
    <citation type="journal article" date="2021" name="Hortic Res">
        <title>High-quality reference genome and annotation aids understanding of berry development for evergreen blueberry (Vaccinium darrowii).</title>
        <authorList>
            <person name="Yu J."/>
            <person name="Hulse-Kemp A.M."/>
            <person name="Babiker E."/>
            <person name="Staton M."/>
        </authorList>
    </citation>
    <scope>NUCLEOTIDE SEQUENCE [LARGE SCALE GENOMIC DNA]</scope>
    <source>
        <strain evidence="2">cv. NJ 8807/NJ 8810</strain>
        <tissue evidence="1">Young leaf</tissue>
    </source>
</reference>
<evidence type="ECO:0000313" key="1">
    <source>
        <dbReference type="EMBL" id="KAH7851645.1"/>
    </source>
</evidence>
<keyword evidence="2" id="KW-1185">Reference proteome</keyword>
<sequence length="620" mass="70240">MDSSLYNAASQGKVDVLRQHIDQIEIQTTANRNTSLHVAAQFGQLQCVAAILEACPSMLGLVNIRGETPLHMAAREGYADIVKELIECAKKVEQELESGFGGEAKKMLRATNVDRDTALHLAVRNCRLKKDKYLEVIKLLTKEDREFEHPANHDEETPLYLAAERGIVDVVVMLLKTCTSPTYGGPGGRTALHAATFNLRDRVLNKLLDWKQELIKDPDAYGWTPLHSAARYGNVKAVKKLLEKDKSVAYVAANGDEGNTALHIAAAVGEVNVMAGILSYCPDCWEMVNSKGQNILHIAAYYERDQTANFILKTKRPWMNHLLINQKDNEGNTPLHVLASNRINKLLREYPGADMYADFYAVNYETWTPLDVECGEVNSKDWPRPILRSNGRATVRKDRERIIEWRMSMKQTEQEKEERRKEERGKKEEQEKEEREEKEEQEKEEQEKKEEREKEERRHKRVEGVTKTHMIVATLIATISFTASFTIPGGYHVEGPYEGMAVLVRDAAFKAFVITNTVAVVCSTSSVFLYLSVTFFKIVAEEEEEQKKVSIYVARRYLMALWLVVAALFSMTLAFVTGTYSVLGHSLGLAIPTCVIACSSFMVYASEFTKLYRKFRAEGY</sequence>
<protein>
    <submittedName>
        <fullName evidence="1">Uncharacterized protein</fullName>
    </submittedName>
</protein>
<proteinExistence type="predicted"/>
<evidence type="ECO:0000313" key="2">
    <source>
        <dbReference type="Proteomes" id="UP000828048"/>
    </source>
</evidence>
<comment type="caution">
    <text evidence="1">The sequence shown here is derived from an EMBL/GenBank/DDBJ whole genome shotgun (WGS) entry which is preliminary data.</text>
</comment>
<name>A0ACB7YDV9_9ERIC</name>
<dbReference type="Proteomes" id="UP000828048">
    <property type="component" value="Chromosome 8"/>
</dbReference>
<organism evidence="1 2">
    <name type="scientific">Vaccinium darrowii</name>
    <dbReference type="NCBI Taxonomy" id="229202"/>
    <lineage>
        <taxon>Eukaryota</taxon>
        <taxon>Viridiplantae</taxon>
        <taxon>Streptophyta</taxon>
        <taxon>Embryophyta</taxon>
        <taxon>Tracheophyta</taxon>
        <taxon>Spermatophyta</taxon>
        <taxon>Magnoliopsida</taxon>
        <taxon>eudicotyledons</taxon>
        <taxon>Gunneridae</taxon>
        <taxon>Pentapetalae</taxon>
        <taxon>asterids</taxon>
        <taxon>Ericales</taxon>
        <taxon>Ericaceae</taxon>
        <taxon>Vaccinioideae</taxon>
        <taxon>Vaccinieae</taxon>
        <taxon>Vaccinium</taxon>
    </lineage>
</organism>
<accession>A0ACB7YDV9</accession>